<protein>
    <recommendedName>
        <fullName evidence="2">Sfi1 spindle body domain-containing protein</fullName>
    </recommendedName>
</protein>
<name>A0A7S1UF93_9STRA</name>
<organism evidence="1">
    <name type="scientific">Phaeomonas parva</name>
    <dbReference type="NCBI Taxonomy" id="124430"/>
    <lineage>
        <taxon>Eukaryota</taxon>
        <taxon>Sar</taxon>
        <taxon>Stramenopiles</taxon>
        <taxon>Ochrophyta</taxon>
        <taxon>Pinguiophyceae</taxon>
        <taxon>Pinguiochrysidales</taxon>
        <taxon>Pinguiochrysidaceae</taxon>
        <taxon>Phaeomonas</taxon>
    </lineage>
</organism>
<evidence type="ECO:0008006" key="2">
    <source>
        <dbReference type="Google" id="ProtNLM"/>
    </source>
</evidence>
<accession>A0A7S1UF93</accession>
<proteinExistence type="predicted"/>
<dbReference type="EMBL" id="HBGJ01039409">
    <property type="protein sequence ID" value="CAD9266387.1"/>
    <property type="molecule type" value="Transcribed_RNA"/>
</dbReference>
<evidence type="ECO:0000313" key="1">
    <source>
        <dbReference type="EMBL" id="CAD9266387.1"/>
    </source>
</evidence>
<gene>
    <name evidence="1" type="ORF">PPAR1163_LOCUS24812</name>
</gene>
<dbReference type="AlphaFoldDB" id="A0A7S1UF93"/>
<sequence>MLEDEGDGWGQGGRPAVRRPLRLLRRTAPVCGGHPVSRELHARPVRLLDVADKDPVQHPEFEDHYLLLTPPETKRRYTHAQLQVPAYLRSRPGALTNRPPRRYKPCSLRPQQDVLPDWVRHGRFVLARRYGAAKARDRGRHIMALAFFTRLVLKHWSKYVRIQRRLRPKLLRILRRAEMRGAWVKWVRQVAAGRIAQIRRRQFLRRGVDQWRLAVGMLRQRELALRDAHDAVHDRYRRRMRQQYWETWRERLRLEGARYTAKMALLKLLRHGSGRKMRDGFERWVAYCRMLADMERQRRLAKKAGREAADRARMKRFARMLFSRIYLGVLRDAWRRLNRRRSAPVPLKRSTFCNCVAEVLKFGRCSCSPAAHLLKRLEGLHQLVEHVDAEHAFAVHKRLPILTEGRSVAWENKTLTGGLPEWDPSRSYVHEYVKRRPFERGLDSVLRASGELPQPFEDDEFCPEVGADDVYEDTVLRQAAEIEARRAVGSGRVVRMRQDRNLLATHARQRGQMSKWEYVAGVP</sequence>
<reference evidence="1" key="1">
    <citation type="submission" date="2021-01" db="EMBL/GenBank/DDBJ databases">
        <authorList>
            <person name="Corre E."/>
            <person name="Pelletier E."/>
            <person name="Niang G."/>
            <person name="Scheremetjew M."/>
            <person name="Finn R."/>
            <person name="Kale V."/>
            <person name="Holt S."/>
            <person name="Cochrane G."/>
            <person name="Meng A."/>
            <person name="Brown T."/>
            <person name="Cohen L."/>
        </authorList>
    </citation>
    <scope>NUCLEOTIDE SEQUENCE</scope>
    <source>
        <strain evidence="1">CCMP2877</strain>
    </source>
</reference>